<protein>
    <recommendedName>
        <fullName evidence="3">Magnesium transporter MgtE intracellular domain-containing protein</fullName>
    </recommendedName>
</protein>
<feature type="region of interest" description="Disordered" evidence="2">
    <location>
        <begin position="1"/>
        <end position="20"/>
    </location>
</feature>
<name>A0A1J5RD61_9ZZZZ</name>
<reference evidence="4" key="1">
    <citation type="submission" date="2016-10" db="EMBL/GenBank/DDBJ databases">
        <title>Sequence of Gallionella enrichment culture.</title>
        <authorList>
            <person name="Poehlein A."/>
            <person name="Muehling M."/>
            <person name="Daniel R."/>
        </authorList>
    </citation>
    <scope>NUCLEOTIDE SEQUENCE</scope>
</reference>
<proteinExistence type="predicted"/>
<evidence type="ECO:0000256" key="1">
    <source>
        <dbReference type="SAM" id="Coils"/>
    </source>
</evidence>
<feature type="compositionally biased region" description="Basic residues" evidence="2">
    <location>
        <begin position="80"/>
        <end position="90"/>
    </location>
</feature>
<dbReference type="SUPFAM" id="SSF158791">
    <property type="entry name" value="MgtE N-terminal domain-like"/>
    <property type="match status" value="1"/>
</dbReference>
<sequence>MGVGKSPPSNQRSGAVPPRASNPYAAAAAYAAASGEAAAPRPAVADDDDSPPPGFGLGRPGPRPGASSAPRKAGAGKGGKGGKNRKRPRRGLAFPNIRLLPVTIVVAGLMLTVRINDIWLGLGHHPLFGIALNASEAQQPPPPPPGGRRQGLRLPGDAGPTSLTPAPAAAPAAITAPSVPDAAQTAPAAPAALAQTASAPAAPPAPPAVPSSAGAGGEPPTFTQNELDVLQKLSQRREALDARERDLDLRENLVKAAEERINKKIAEMKQMQDSVKDLLKQVDTQDEARMRSLAKMYESMKPKDAGKIFDQLDVQTLKGVIPYMKETKAGLIIANMSPDKAKDLTDAIAERRAAKVEGLPPLN</sequence>
<evidence type="ECO:0000313" key="4">
    <source>
        <dbReference type="EMBL" id="OIQ93721.1"/>
    </source>
</evidence>
<dbReference type="EMBL" id="MLJW01000201">
    <property type="protein sequence ID" value="OIQ93721.1"/>
    <property type="molecule type" value="Genomic_DNA"/>
</dbReference>
<dbReference type="AlphaFoldDB" id="A0A1J5RD61"/>
<keyword evidence="1" id="KW-0175">Coiled coil</keyword>
<dbReference type="InterPro" id="IPR006668">
    <property type="entry name" value="Mg_transptr_MgtE_intracell_dom"/>
</dbReference>
<feature type="compositionally biased region" description="Low complexity" evidence="2">
    <location>
        <begin position="210"/>
        <end position="221"/>
    </location>
</feature>
<evidence type="ECO:0000259" key="3">
    <source>
        <dbReference type="Pfam" id="PF03448"/>
    </source>
</evidence>
<accession>A0A1J5RD61</accession>
<organism evidence="4">
    <name type="scientific">mine drainage metagenome</name>
    <dbReference type="NCBI Taxonomy" id="410659"/>
    <lineage>
        <taxon>unclassified sequences</taxon>
        <taxon>metagenomes</taxon>
        <taxon>ecological metagenomes</taxon>
    </lineage>
</organism>
<gene>
    <name evidence="4" type="ORF">GALL_243120</name>
</gene>
<comment type="caution">
    <text evidence="4">The sequence shown here is derived from an EMBL/GenBank/DDBJ whole genome shotgun (WGS) entry which is preliminary data.</text>
</comment>
<dbReference type="Pfam" id="PF03448">
    <property type="entry name" value="MgtE_N"/>
    <property type="match status" value="1"/>
</dbReference>
<feature type="domain" description="Magnesium transporter MgtE intracellular" evidence="3">
    <location>
        <begin position="294"/>
        <end position="355"/>
    </location>
</feature>
<feature type="coiled-coil region" evidence="1">
    <location>
        <begin position="230"/>
        <end position="288"/>
    </location>
</feature>
<feature type="compositionally biased region" description="Low complexity" evidence="2">
    <location>
        <begin position="152"/>
        <end position="200"/>
    </location>
</feature>
<feature type="compositionally biased region" description="Low complexity" evidence="2">
    <location>
        <begin position="64"/>
        <end position="73"/>
    </location>
</feature>
<evidence type="ECO:0000256" key="2">
    <source>
        <dbReference type="SAM" id="MobiDB-lite"/>
    </source>
</evidence>
<feature type="region of interest" description="Disordered" evidence="2">
    <location>
        <begin position="36"/>
        <end position="90"/>
    </location>
</feature>
<feature type="region of interest" description="Disordered" evidence="2">
    <location>
        <begin position="135"/>
        <end position="223"/>
    </location>
</feature>